<dbReference type="PANTHER" id="PTHR10010">
    <property type="entry name" value="SOLUTE CARRIER FAMILY 34 SODIUM PHOSPHATE , MEMBER 2-RELATED"/>
    <property type="match status" value="1"/>
</dbReference>
<feature type="transmembrane region" description="Helical" evidence="7">
    <location>
        <begin position="12"/>
        <end position="37"/>
    </location>
</feature>
<evidence type="ECO:0000313" key="8">
    <source>
        <dbReference type="EMBL" id="CAF0937820.1"/>
    </source>
</evidence>
<name>A0A814CBI1_9BILA</name>
<comment type="caution">
    <text evidence="8">The sequence shown here is derived from an EMBL/GenBank/DDBJ whole genome shotgun (WGS) entry which is preliminary data.</text>
</comment>
<protein>
    <submittedName>
        <fullName evidence="8">Uncharacterized protein</fullName>
    </submittedName>
</protein>
<dbReference type="EMBL" id="CAJNOC010002520">
    <property type="protein sequence ID" value="CAF0937820.1"/>
    <property type="molecule type" value="Genomic_DNA"/>
</dbReference>
<dbReference type="NCBIfam" id="NF037997">
    <property type="entry name" value="Na_Pi_symport"/>
    <property type="match status" value="2"/>
</dbReference>
<feature type="transmembrane region" description="Helical" evidence="7">
    <location>
        <begin position="290"/>
        <end position="310"/>
    </location>
</feature>
<keyword evidence="9" id="KW-1185">Reference proteome</keyword>
<evidence type="ECO:0000256" key="7">
    <source>
        <dbReference type="SAM" id="Phobius"/>
    </source>
</evidence>
<feature type="non-terminal residue" evidence="8">
    <location>
        <position position="1"/>
    </location>
</feature>
<evidence type="ECO:0000256" key="5">
    <source>
        <dbReference type="ARBA" id="ARBA00022989"/>
    </source>
</evidence>
<keyword evidence="6 7" id="KW-0472">Membrane</keyword>
<feature type="transmembrane region" description="Helical" evidence="7">
    <location>
        <begin position="363"/>
        <end position="385"/>
    </location>
</feature>
<evidence type="ECO:0000256" key="2">
    <source>
        <dbReference type="ARBA" id="ARBA00005808"/>
    </source>
</evidence>
<sequence length="504" mass="56549">MKFASRIKICGKIIGLILCLYIFICSLELMSSAFRLLGGRLIGKTNQLNVILDNQLAGLMLGILLTILVQSSSTSTSIVVSMVSAQIISVKSAIPIIMGSNIGTSITSTLVSFSHMNDDNNFERAFAGAVVHDIFNFLSVMVLLPIEIIFNYLEKVTQLLVKPLYNLNNSDLEIELLNKLTKPLVNSIIQLNNSVIENLASGIELNPNETLIKHWCKYNEKAKNSPLVKCKFLFESINLPEWAIGLILLFTSLLILCICLICLVKILNSLFFGKMADLVKKIINSNCPGFLKYLTGFFAIIIGALLTLIIQSSSVFTSTLTPLVGIGVVSIERVFPLILGSNIGTTITGILAALSSKSSSLKYSLQIALCHLFFNLTGILIWYPLPCLRRIPIRISKWLGRITFKYKWFSIFYILVVFFVIPIFFLLLSYAGMVVLLCFLIPLMFLVIMTSALNFMQKKFSYCLPAKMRDWKFLPEFLRSLEPYDKFMKMIFFCLKDTKNTENG</sequence>
<feature type="transmembrane region" description="Helical" evidence="7">
    <location>
        <begin position="134"/>
        <end position="153"/>
    </location>
</feature>
<keyword evidence="3" id="KW-1003">Cell membrane</keyword>
<feature type="transmembrane region" description="Helical" evidence="7">
    <location>
        <begin position="434"/>
        <end position="455"/>
    </location>
</feature>
<feature type="transmembrane region" description="Helical" evidence="7">
    <location>
        <begin position="406"/>
        <end position="428"/>
    </location>
</feature>
<evidence type="ECO:0000256" key="3">
    <source>
        <dbReference type="ARBA" id="ARBA00022475"/>
    </source>
</evidence>
<accession>A0A814CBI1</accession>
<dbReference type="OrthoDB" id="76259at2759"/>
<evidence type="ECO:0000256" key="1">
    <source>
        <dbReference type="ARBA" id="ARBA00004424"/>
    </source>
</evidence>
<dbReference type="PANTHER" id="PTHR10010:SF46">
    <property type="entry name" value="SODIUM-DEPENDENT PHOSPHATE TRANSPORT PROTEIN 2B"/>
    <property type="match status" value="1"/>
</dbReference>
<comment type="subcellular location">
    <subcellularLocation>
        <location evidence="1">Apical cell membrane</location>
        <topology evidence="1">Multi-pass membrane protein</topology>
    </subcellularLocation>
</comment>
<dbReference type="GO" id="GO:0005436">
    <property type="term" value="F:sodium:phosphate symporter activity"/>
    <property type="evidence" value="ECO:0007669"/>
    <property type="project" value="InterPro"/>
</dbReference>
<dbReference type="AlphaFoldDB" id="A0A814CBI1"/>
<gene>
    <name evidence="8" type="ORF">OXX778_LOCUS13261</name>
</gene>
<evidence type="ECO:0000256" key="4">
    <source>
        <dbReference type="ARBA" id="ARBA00022692"/>
    </source>
</evidence>
<dbReference type="Pfam" id="PF02690">
    <property type="entry name" value="Na_Pi_cotrans"/>
    <property type="match status" value="2"/>
</dbReference>
<evidence type="ECO:0000313" key="9">
    <source>
        <dbReference type="Proteomes" id="UP000663879"/>
    </source>
</evidence>
<dbReference type="NCBIfam" id="TIGR01013">
    <property type="entry name" value="2a58"/>
    <property type="match status" value="1"/>
</dbReference>
<dbReference type="Proteomes" id="UP000663879">
    <property type="component" value="Unassembled WGS sequence"/>
</dbReference>
<keyword evidence="4 7" id="KW-0812">Transmembrane</keyword>
<proteinExistence type="inferred from homology"/>
<feature type="transmembrane region" description="Helical" evidence="7">
    <location>
        <begin position="242"/>
        <end position="270"/>
    </location>
</feature>
<dbReference type="GO" id="GO:0016324">
    <property type="term" value="C:apical plasma membrane"/>
    <property type="evidence" value="ECO:0007669"/>
    <property type="project" value="UniProtKB-SubCell"/>
</dbReference>
<comment type="similarity">
    <text evidence="2">Belongs to the SLC34A transporter family.</text>
</comment>
<reference evidence="8" key="1">
    <citation type="submission" date="2021-02" db="EMBL/GenBank/DDBJ databases">
        <authorList>
            <person name="Nowell W R."/>
        </authorList>
    </citation>
    <scope>NUCLEOTIDE SEQUENCE</scope>
    <source>
        <strain evidence="8">Ploen Becks lab</strain>
    </source>
</reference>
<evidence type="ECO:0000256" key="6">
    <source>
        <dbReference type="ARBA" id="ARBA00023136"/>
    </source>
</evidence>
<dbReference type="GO" id="GO:0044341">
    <property type="term" value="P:sodium-dependent phosphate transport"/>
    <property type="evidence" value="ECO:0007669"/>
    <property type="project" value="InterPro"/>
</dbReference>
<dbReference type="InterPro" id="IPR003841">
    <property type="entry name" value="Na/Pi_transpt"/>
</dbReference>
<keyword evidence="5 7" id="KW-1133">Transmembrane helix</keyword>
<feature type="transmembrane region" description="Helical" evidence="7">
    <location>
        <begin position="57"/>
        <end position="80"/>
    </location>
</feature>
<organism evidence="8 9">
    <name type="scientific">Brachionus calyciflorus</name>
    <dbReference type="NCBI Taxonomy" id="104777"/>
    <lineage>
        <taxon>Eukaryota</taxon>
        <taxon>Metazoa</taxon>
        <taxon>Spiralia</taxon>
        <taxon>Gnathifera</taxon>
        <taxon>Rotifera</taxon>
        <taxon>Eurotatoria</taxon>
        <taxon>Monogononta</taxon>
        <taxon>Pseudotrocha</taxon>
        <taxon>Ploima</taxon>
        <taxon>Brachionidae</taxon>
        <taxon>Brachionus</taxon>
    </lineage>
</organism>